<dbReference type="AlphaFoldDB" id="A0ABD5NQ72"/>
<comment type="caution">
    <text evidence="1">The sequence shown here is derived from an EMBL/GenBank/DDBJ whole genome shotgun (WGS) entry which is preliminary data.</text>
</comment>
<dbReference type="InterPro" id="IPR049886">
    <property type="entry name" value="CFI_box_CTERM_dom"/>
</dbReference>
<evidence type="ECO:0000313" key="2">
    <source>
        <dbReference type="Proteomes" id="UP001595846"/>
    </source>
</evidence>
<evidence type="ECO:0000313" key="1">
    <source>
        <dbReference type="EMBL" id="MFC3959161.1"/>
    </source>
</evidence>
<dbReference type="Proteomes" id="UP001595846">
    <property type="component" value="Unassembled WGS sequence"/>
</dbReference>
<dbReference type="EMBL" id="JBHSAQ010000010">
    <property type="protein sequence ID" value="MFC3959161.1"/>
    <property type="molecule type" value="Genomic_DNA"/>
</dbReference>
<name>A0ABD5NQ72_9EURY</name>
<accession>A0ABD5NQ72</accession>
<protein>
    <submittedName>
        <fullName evidence="1">CFI-box-CTERM domain-containing protein</fullName>
    </submittedName>
</protein>
<reference evidence="1 2" key="1">
    <citation type="journal article" date="2019" name="Int. J. Syst. Evol. Microbiol.">
        <title>The Global Catalogue of Microorganisms (GCM) 10K type strain sequencing project: providing services to taxonomists for standard genome sequencing and annotation.</title>
        <authorList>
            <consortium name="The Broad Institute Genomics Platform"/>
            <consortium name="The Broad Institute Genome Sequencing Center for Infectious Disease"/>
            <person name="Wu L."/>
            <person name="Ma J."/>
        </authorList>
    </citation>
    <scope>NUCLEOTIDE SEQUENCE [LARGE SCALE GENOMIC DNA]</scope>
    <source>
        <strain evidence="1 2">IBRC-M 10256</strain>
    </source>
</reference>
<dbReference type="RefSeq" id="WP_256533443.1">
    <property type="nucleotide sequence ID" value="NZ_CP101824.1"/>
</dbReference>
<sequence length="166" mass="18035">MSASGMNWVEGERVGPFCPRDGVSPTARETEPIELVSPVADARTVTLEPGTETAVTFTIPAAEVSGAVEITVRSADDRDSVTVTAVDPCFIATAAYDTPRAQEIDVLRAFRDEVLAANALGRVAITAYYRTSPPIADWIRRNPRRRYVVREFVVAPTVSAVERLRG</sequence>
<organism evidence="1 2">
    <name type="scientific">Halovivax cerinus</name>
    <dbReference type="NCBI Taxonomy" id="1487865"/>
    <lineage>
        <taxon>Archaea</taxon>
        <taxon>Methanobacteriati</taxon>
        <taxon>Methanobacteriota</taxon>
        <taxon>Stenosarchaea group</taxon>
        <taxon>Halobacteria</taxon>
        <taxon>Halobacteriales</taxon>
        <taxon>Natrialbaceae</taxon>
        <taxon>Halovivax</taxon>
    </lineage>
</organism>
<gene>
    <name evidence="1" type="ORF">ACFOUR_12375</name>
</gene>
<dbReference type="GeneID" id="73902571"/>
<dbReference type="NCBIfam" id="NF041770">
    <property type="entry name" value="CFI_box_CTERM"/>
    <property type="match status" value="1"/>
</dbReference>
<keyword evidence="2" id="KW-1185">Reference proteome</keyword>
<proteinExistence type="predicted"/>